<feature type="binding site" evidence="12">
    <location>
        <position position="334"/>
    </location>
    <ligand>
        <name>substrate</name>
    </ligand>
</feature>
<gene>
    <name evidence="12 17" type="primary">lysA</name>
    <name evidence="17" type="ORF">KDK92_18335</name>
</gene>
<dbReference type="GO" id="GO:0008836">
    <property type="term" value="F:diaminopimelate decarboxylase activity"/>
    <property type="evidence" value="ECO:0007669"/>
    <property type="project" value="UniProtKB-UniRule"/>
</dbReference>
<feature type="binding site" evidence="12">
    <location>
        <position position="362"/>
    </location>
    <ligand>
        <name>substrate</name>
    </ligand>
</feature>
<dbReference type="InterPro" id="IPR022643">
    <property type="entry name" value="De-COase2_C"/>
</dbReference>
<comment type="catalytic activity">
    <reaction evidence="7 12 14">
        <text>meso-2,6-diaminopimelate + H(+) = L-lysine + CO2</text>
        <dbReference type="Rhea" id="RHEA:15101"/>
        <dbReference type="ChEBI" id="CHEBI:15378"/>
        <dbReference type="ChEBI" id="CHEBI:16526"/>
        <dbReference type="ChEBI" id="CHEBI:32551"/>
        <dbReference type="ChEBI" id="CHEBI:57791"/>
        <dbReference type="EC" id="4.1.1.20"/>
    </reaction>
</comment>
<dbReference type="InterPro" id="IPR002986">
    <property type="entry name" value="DAP_deCOOHase_LysA"/>
</dbReference>
<dbReference type="SUPFAM" id="SSF50621">
    <property type="entry name" value="Alanine racemase C-terminal domain-like"/>
    <property type="match status" value="1"/>
</dbReference>
<comment type="function">
    <text evidence="12">Specifically catalyzes the decarboxylation of meso-diaminopimelate (meso-DAP) to L-lysine.</text>
</comment>
<dbReference type="InterPro" id="IPR009006">
    <property type="entry name" value="Ala_racemase/Decarboxylase_C"/>
</dbReference>
<evidence type="ECO:0000256" key="13">
    <source>
        <dbReference type="PIRSR" id="PIRSR600183-50"/>
    </source>
</evidence>
<dbReference type="SUPFAM" id="SSF51419">
    <property type="entry name" value="PLP-binding barrel"/>
    <property type="match status" value="1"/>
</dbReference>
<dbReference type="PRINTS" id="PR01181">
    <property type="entry name" value="DAPDCRBXLASE"/>
</dbReference>
<comment type="caution">
    <text evidence="17">The sequence shown here is derived from an EMBL/GenBank/DDBJ whole genome shotgun (WGS) entry which is preliminary data.</text>
</comment>
<feature type="binding site" evidence="12">
    <location>
        <position position="390"/>
    </location>
    <ligand>
        <name>pyridoxal 5'-phosphate</name>
        <dbReference type="ChEBI" id="CHEBI:597326"/>
    </ligand>
</feature>
<organism evidence="17 18">
    <name type="scientific">Oceanirhabdus seepicola</name>
    <dbReference type="NCBI Taxonomy" id="2828781"/>
    <lineage>
        <taxon>Bacteria</taxon>
        <taxon>Bacillati</taxon>
        <taxon>Bacillota</taxon>
        <taxon>Clostridia</taxon>
        <taxon>Eubacteriales</taxon>
        <taxon>Clostridiaceae</taxon>
        <taxon>Oceanirhabdus</taxon>
    </lineage>
</organism>
<dbReference type="Gene3D" id="3.20.20.10">
    <property type="entry name" value="Alanine racemase"/>
    <property type="match status" value="1"/>
</dbReference>
<dbReference type="GO" id="GO:0009089">
    <property type="term" value="P:lysine biosynthetic process via diaminopimelate"/>
    <property type="evidence" value="ECO:0007669"/>
    <property type="project" value="UniProtKB-UniRule"/>
</dbReference>
<evidence type="ECO:0000256" key="2">
    <source>
        <dbReference type="ARBA" id="ARBA00022605"/>
    </source>
</evidence>
<keyword evidence="6 12" id="KW-0456">Lyase</keyword>
<feature type="binding site" evidence="12">
    <location>
        <position position="390"/>
    </location>
    <ligand>
        <name>substrate</name>
    </ligand>
</feature>
<dbReference type="Proteomes" id="UP001056429">
    <property type="component" value="Unassembled WGS sequence"/>
</dbReference>
<dbReference type="NCBIfam" id="TIGR01048">
    <property type="entry name" value="lysA"/>
    <property type="match status" value="1"/>
</dbReference>
<dbReference type="InterPro" id="IPR029066">
    <property type="entry name" value="PLP-binding_barrel"/>
</dbReference>
<evidence type="ECO:0000256" key="8">
    <source>
        <dbReference type="ARBA" id="ARBA00060643"/>
    </source>
</evidence>
<dbReference type="RefSeq" id="WP_250860842.1">
    <property type="nucleotide sequence ID" value="NZ_JAGSOJ010000004.1"/>
</dbReference>
<dbReference type="PANTHER" id="PTHR43727:SF2">
    <property type="entry name" value="GROUP IV DECARBOXYLASE"/>
    <property type="match status" value="1"/>
</dbReference>
<evidence type="ECO:0000256" key="6">
    <source>
        <dbReference type="ARBA" id="ARBA00023239"/>
    </source>
</evidence>
<dbReference type="HAMAP" id="MF_02120">
    <property type="entry name" value="LysA"/>
    <property type="match status" value="1"/>
</dbReference>
<reference evidence="17" key="1">
    <citation type="journal article" date="2021" name="mSystems">
        <title>Bacteria and Archaea Synergistically Convert Glycine Betaine to Biogenic Methane in the Formosa Cold Seep of the South China Sea.</title>
        <authorList>
            <person name="Li L."/>
            <person name="Zhang W."/>
            <person name="Zhang S."/>
            <person name="Song L."/>
            <person name="Sun Q."/>
            <person name="Zhang H."/>
            <person name="Xiang H."/>
            <person name="Dong X."/>
        </authorList>
    </citation>
    <scope>NUCLEOTIDE SEQUENCE</scope>
    <source>
        <strain evidence="17">ZWT</strain>
    </source>
</reference>
<dbReference type="AlphaFoldDB" id="A0A9J6P623"/>
<evidence type="ECO:0000259" key="16">
    <source>
        <dbReference type="Pfam" id="PF02784"/>
    </source>
</evidence>
<evidence type="ECO:0000256" key="7">
    <source>
        <dbReference type="ARBA" id="ARBA00050464"/>
    </source>
</evidence>
<dbReference type="CDD" id="cd06828">
    <property type="entry name" value="PLPDE_III_DapDC"/>
    <property type="match status" value="1"/>
</dbReference>
<evidence type="ECO:0000256" key="5">
    <source>
        <dbReference type="ARBA" id="ARBA00023154"/>
    </source>
</evidence>
<dbReference type="FunFam" id="2.40.37.10:FF:000003">
    <property type="entry name" value="Diaminopimelate decarboxylase"/>
    <property type="match status" value="1"/>
</dbReference>
<keyword evidence="2 12" id="KW-0028">Amino-acid biosynthesis</keyword>
<feature type="binding site" evidence="12">
    <location>
        <position position="293"/>
    </location>
    <ligand>
        <name>substrate</name>
    </ligand>
</feature>
<dbReference type="GO" id="GO:0030170">
    <property type="term" value="F:pyridoxal phosphate binding"/>
    <property type="evidence" value="ECO:0007669"/>
    <property type="project" value="UniProtKB-UniRule"/>
</dbReference>
<dbReference type="PRINTS" id="PR01179">
    <property type="entry name" value="ODADCRBXLASE"/>
</dbReference>
<feature type="domain" description="Orn/DAP/Arg decarboxylase 2 N-terminal" evidence="16">
    <location>
        <begin position="41"/>
        <end position="297"/>
    </location>
</feature>
<protein>
    <recommendedName>
        <fullName evidence="11 12">Diaminopimelate decarboxylase</fullName>
        <shortName evidence="12">DAP decarboxylase</shortName>
        <shortName evidence="12">DAPDC</shortName>
        <ecNumber evidence="10 12">4.1.1.20</ecNumber>
    </recommendedName>
</protein>
<comment type="cofactor">
    <cofactor evidence="1 12 13 14">
        <name>pyridoxal 5'-phosphate</name>
        <dbReference type="ChEBI" id="CHEBI:597326"/>
    </cofactor>
</comment>
<dbReference type="FunFam" id="3.20.20.10:FF:000003">
    <property type="entry name" value="Diaminopimelate decarboxylase"/>
    <property type="match status" value="1"/>
</dbReference>
<feature type="active site" description="Proton donor" evidence="13">
    <location>
        <position position="361"/>
    </location>
</feature>
<keyword evidence="4 12" id="KW-0663">Pyridoxal phosphate</keyword>
<dbReference type="Pfam" id="PF02784">
    <property type="entry name" value="Orn_Arg_deC_N"/>
    <property type="match status" value="1"/>
</dbReference>
<accession>A0A9J6P623</accession>
<evidence type="ECO:0000313" key="18">
    <source>
        <dbReference type="Proteomes" id="UP001056429"/>
    </source>
</evidence>
<evidence type="ECO:0000256" key="4">
    <source>
        <dbReference type="ARBA" id="ARBA00022898"/>
    </source>
</evidence>
<evidence type="ECO:0000256" key="11">
    <source>
        <dbReference type="ARBA" id="ARBA00074972"/>
    </source>
</evidence>
<reference evidence="17" key="2">
    <citation type="submission" date="2021-04" db="EMBL/GenBank/DDBJ databases">
        <authorList>
            <person name="Dong X."/>
        </authorList>
    </citation>
    <scope>NUCLEOTIDE SEQUENCE</scope>
    <source>
        <strain evidence="17">ZWT</strain>
    </source>
</reference>
<dbReference type="InterPro" id="IPR022644">
    <property type="entry name" value="De-COase2_N"/>
</dbReference>
<evidence type="ECO:0000256" key="9">
    <source>
        <dbReference type="ARBA" id="ARBA00060983"/>
    </source>
</evidence>
<evidence type="ECO:0000256" key="1">
    <source>
        <dbReference type="ARBA" id="ARBA00001933"/>
    </source>
</evidence>
<dbReference type="PANTHER" id="PTHR43727">
    <property type="entry name" value="DIAMINOPIMELATE DECARBOXYLASE"/>
    <property type="match status" value="1"/>
</dbReference>
<proteinExistence type="inferred from homology"/>
<evidence type="ECO:0000259" key="15">
    <source>
        <dbReference type="Pfam" id="PF00278"/>
    </source>
</evidence>
<dbReference type="Pfam" id="PF00278">
    <property type="entry name" value="Orn_DAP_Arg_deC"/>
    <property type="match status" value="1"/>
</dbReference>
<keyword evidence="3 12" id="KW-0210">Decarboxylase</keyword>
<comment type="subunit">
    <text evidence="12">Homodimer.</text>
</comment>
<dbReference type="EC" id="4.1.1.20" evidence="10 12"/>
<feature type="modified residue" description="N6-(pyridoxal phosphate)lysine" evidence="12 13">
    <location>
        <position position="66"/>
    </location>
</feature>
<dbReference type="InterPro" id="IPR000183">
    <property type="entry name" value="Orn/DAP/Arg_de-COase"/>
</dbReference>
<keyword evidence="18" id="KW-1185">Reference proteome</keyword>
<dbReference type="EMBL" id="JAGSOJ010000004">
    <property type="protein sequence ID" value="MCM1991700.1"/>
    <property type="molecule type" value="Genomic_DNA"/>
</dbReference>
<keyword evidence="5 12" id="KW-0457">Lysine biosynthesis</keyword>
<feature type="binding site" evidence="12">
    <location>
        <begin position="290"/>
        <end position="293"/>
    </location>
    <ligand>
        <name>pyridoxal 5'-phosphate</name>
        <dbReference type="ChEBI" id="CHEBI:597326"/>
    </ligand>
</feature>
<comment type="similarity">
    <text evidence="9 12">Belongs to the Orn/Lys/Arg decarboxylase class-II family. LysA subfamily.</text>
</comment>
<evidence type="ECO:0000256" key="12">
    <source>
        <dbReference type="HAMAP-Rule" id="MF_02120"/>
    </source>
</evidence>
<feature type="domain" description="Orn/DAP/Arg decarboxylase 2 C-terminal" evidence="15">
    <location>
        <begin position="34"/>
        <end position="388"/>
    </location>
</feature>
<sequence>MRFFGTMEINNKGNLQIGGCDSINLTKEFGTPLYVVDEELVRGNCRTFKNNFSLEGIETEVIYASKAFLNLAVCKLISEEGLSLDVVSGGELYTALKAEFPVNKIYMHGNNKTANELIMAIQAGIGRIVVDNKQELELLEYLCEELDKEIDVLLRVNPGIDAHTHEYIQTSKNDSKFGVSIFSDDICCLLEKFQISRRINLKGFHCHIGSQIFEEKSFYQGISVMLEFLDRVKKECDFITEELNLGGGFGVYYSKVDTPIDLKKCLKNMLLLVKEKTMEMRLTIPKVMIEPGRSITANAGTTLYEVGGTKNTYGGKNYIFVDGGMTDNPRTALYGAKYEAIVANKMKLENKAMYTIAGKCCESGDILVKDIVLPEVERNDVLAVLSTGAYNYSMASNYNRIPRPAVVFVKDGQARLTVKRETYEDILRNDLLI</sequence>
<evidence type="ECO:0000256" key="14">
    <source>
        <dbReference type="RuleBase" id="RU003738"/>
    </source>
</evidence>
<dbReference type="Gene3D" id="2.40.37.10">
    <property type="entry name" value="Lyase, Ornithine Decarboxylase, Chain A, domain 1"/>
    <property type="match status" value="1"/>
</dbReference>
<feature type="binding site" evidence="12">
    <location>
        <position position="330"/>
    </location>
    <ligand>
        <name>substrate</name>
    </ligand>
</feature>
<comment type="pathway">
    <text evidence="8 12 14">Amino-acid biosynthesis; L-lysine biosynthesis via DAP pathway; L-lysine from DL-2,6-diaminopimelate: step 1/1.</text>
</comment>
<evidence type="ECO:0000313" key="17">
    <source>
        <dbReference type="EMBL" id="MCM1991700.1"/>
    </source>
</evidence>
<evidence type="ECO:0000256" key="3">
    <source>
        <dbReference type="ARBA" id="ARBA00022793"/>
    </source>
</evidence>
<name>A0A9J6P623_9CLOT</name>
<evidence type="ECO:0000256" key="10">
    <source>
        <dbReference type="ARBA" id="ARBA00066427"/>
    </source>
</evidence>
<feature type="binding site" evidence="12">
    <location>
        <position position="248"/>
    </location>
    <ligand>
        <name>pyridoxal 5'-phosphate</name>
        <dbReference type="ChEBI" id="CHEBI:597326"/>
    </ligand>
</feature>